<dbReference type="AlphaFoldDB" id="A0A5B7IM13"/>
<name>A0A5B7IM13_PORTR</name>
<dbReference type="SUPFAM" id="SSF53850">
    <property type="entry name" value="Periplasmic binding protein-like II"/>
    <property type="match status" value="1"/>
</dbReference>
<protein>
    <recommendedName>
        <fullName evidence="3">Ionotropic glutamate receptor L-glutamate and glycine-binding domain-containing protein</fullName>
    </recommendedName>
</protein>
<evidence type="ECO:0000313" key="1">
    <source>
        <dbReference type="EMBL" id="MPC83493.1"/>
    </source>
</evidence>
<evidence type="ECO:0008006" key="3">
    <source>
        <dbReference type="Google" id="ProtNLM"/>
    </source>
</evidence>
<keyword evidence="2" id="KW-1185">Reference proteome</keyword>
<evidence type="ECO:0000313" key="2">
    <source>
        <dbReference type="Proteomes" id="UP000324222"/>
    </source>
</evidence>
<sequence length="80" mass="9177">MRVPWDDQWGTSTPSGNWTGVVGTLQYHKADFSLLLSWIRGRYQVVEYSRIYVNEPIVMIMLKPGPLPQYLALIRPLAGK</sequence>
<comment type="caution">
    <text evidence="1">The sequence shown here is derived from an EMBL/GenBank/DDBJ whole genome shotgun (WGS) entry which is preliminary data.</text>
</comment>
<proteinExistence type="predicted"/>
<dbReference type="EMBL" id="VSRR010062678">
    <property type="protein sequence ID" value="MPC83493.1"/>
    <property type="molecule type" value="Genomic_DNA"/>
</dbReference>
<organism evidence="1 2">
    <name type="scientific">Portunus trituberculatus</name>
    <name type="common">Swimming crab</name>
    <name type="synonym">Neptunus trituberculatus</name>
    <dbReference type="NCBI Taxonomy" id="210409"/>
    <lineage>
        <taxon>Eukaryota</taxon>
        <taxon>Metazoa</taxon>
        <taxon>Ecdysozoa</taxon>
        <taxon>Arthropoda</taxon>
        <taxon>Crustacea</taxon>
        <taxon>Multicrustacea</taxon>
        <taxon>Malacostraca</taxon>
        <taxon>Eumalacostraca</taxon>
        <taxon>Eucarida</taxon>
        <taxon>Decapoda</taxon>
        <taxon>Pleocyemata</taxon>
        <taxon>Brachyura</taxon>
        <taxon>Eubrachyura</taxon>
        <taxon>Portunoidea</taxon>
        <taxon>Portunidae</taxon>
        <taxon>Portuninae</taxon>
        <taxon>Portunus</taxon>
    </lineage>
</organism>
<accession>A0A5B7IM13</accession>
<reference evidence="1 2" key="1">
    <citation type="submission" date="2019-05" db="EMBL/GenBank/DDBJ databases">
        <title>Another draft genome of Portunus trituberculatus and its Hox gene families provides insights of decapod evolution.</title>
        <authorList>
            <person name="Jeong J.-H."/>
            <person name="Song I."/>
            <person name="Kim S."/>
            <person name="Choi T."/>
            <person name="Kim D."/>
            <person name="Ryu S."/>
            <person name="Kim W."/>
        </authorList>
    </citation>
    <scope>NUCLEOTIDE SEQUENCE [LARGE SCALE GENOMIC DNA]</scope>
    <source>
        <tissue evidence="1">Muscle</tissue>
    </source>
</reference>
<gene>
    <name evidence="1" type="ORF">E2C01_078205</name>
</gene>
<dbReference type="OrthoDB" id="6373363at2759"/>
<dbReference type="Proteomes" id="UP000324222">
    <property type="component" value="Unassembled WGS sequence"/>
</dbReference>
<dbReference type="Gene3D" id="3.40.190.10">
    <property type="entry name" value="Periplasmic binding protein-like II"/>
    <property type="match status" value="1"/>
</dbReference>